<organism evidence="2 3">
    <name type="scientific">Datura stramonium</name>
    <name type="common">Jimsonweed</name>
    <name type="synonym">Common thornapple</name>
    <dbReference type="NCBI Taxonomy" id="4076"/>
    <lineage>
        <taxon>Eukaryota</taxon>
        <taxon>Viridiplantae</taxon>
        <taxon>Streptophyta</taxon>
        <taxon>Embryophyta</taxon>
        <taxon>Tracheophyta</taxon>
        <taxon>Spermatophyta</taxon>
        <taxon>Magnoliopsida</taxon>
        <taxon>eudicotyledons</taxon>
        <taxon>Gunneridae</taxon>
        <taxon>Pentapetalae</taxon>
        <taxon>asterids</taxon>
        <taxon>lamiids</taxon>
        <taxon>Solanales</taxon>
        <taxon>Solanaceae</taxon>
        <taxon>Solanoideae</taxon>
        <taxon>Datureae</taxon>
        <taxon>Datura</taxon>
    </lineage>
</organism>
<dbReference type="EMBL" id="JACEIK010003061">
    <property type="protein sequence ID" value="MCD9640120.1"/>
    <property type="molecule type" value="Genomic_DNA"/>
</dbReference>
<gene>
    <name evidence="2" type="ORF">HAX54_025229</name>
</gene>
<reference evidence="2 3" key="1">
    <citation type="journal article" date="2021" name="BMC Genomics">
        <title>Datura genome reveals duplications of psychoactive alkaloid biosynthetic genes and high mutation rate following tissue culture.</title>
        <authorList>
            <person name="Rajewski A."/>
            <person name="Carter-House D."/>
            <person name="Stajich J."/>
            <person name="Litt A."/>
        </authorList>
    </citation>
    <scope>NUCLEOTIDE SEQUENCE [LARGE SCALE GENOMIC DNA]</scope>
    <source>
        <strain evidence="2">AR-01</strain>
    </source>
</reference>
<comment type="caution">
    <text evidence="2">The sequence shown here is derived from an EMBL/GenBank/DDBJ whole genome shotgun (WGS) entry which is preliminary data.</text>
</comment>
<proteinExistence type="predicted"/>
<keyword evidence="3" id="KW-1185">Reference proteome</keyword>
<feature type="compositionally biased region" description="Basic and acidic residues" evidence="1">
    <location>
        <begin position="39"/>
        <end position="51"/>
    </location>
</feature>
<dbReference type="Proteomes" id="UP000823775">
    <property type="component" value="Unassembled WGS sequence"/>
</dbReference>
<feature type="non-terminal residue" evidence="2">
    <location>
        <position position="51"/>
    </location>
</feature>
<feature type="region of interest" description="Disordered" evidence="1">
    <location>
        <begin position="1"/>
        <end position="51"/>
    </location>
</feature>
<sequence length="51" mass="5943">MTPKTSKGEGVAYSSHGSKRTKRENEEKHDDMSLQQQPFKRDGLHWVIEKE</sequence>
<evidence type="ECO:0000313" key="3">
    <source>
        <dbReference type="Proteomes" id="UP000823775"/>
    </source>
</evidence>
<evidence type="ECO:0000256" key="1">
    <source>
        <dbReference type="SAM" id="MobiDB-lite"/>
    </source>
</evidence>
<evidence type="ECO:0000313" key="2">
    <source>
        <dbReference type="EMBL" id="MCD9640120.1"/>
    </source>
</evidence>
<name>A0ABS8V150_DATST</name>
<feature type="compositionally biased region" description="Basic and acidic residues" evidence="1">
    <location>
        <begin position="23"/>
        <end position="32"/>
    </location>
</feature>
<protein>
    <submittedName>
        <fullName evidence="2">Uncharacterized protein</fullName>
    </submittedName>
</protein>
<accession>A0ABS8V150</accession>